<dbReference type="Proteomes" id="UP000887565">
    <property type="component" value="Unplaced"/>
</dbReference>
<organism evidence="1 2">
    <name type="scientific">Romanomermis culicivorax</name>
    <name type="common">Nematode worm</name>
    <dbReference type="NCBI Taxonomy" id="13658"/>
    <lineage>
        <taxon>Eukaryota</taxon>
        <taxon>Metazoa</taxon>
        <taxon>Ecdysozoa</taxon>
        <taxon>Nematoda</taxon>
        <taxon>Enoplea</taxon>
        <taxon>Dorylaimia</taxon>
        <taxon>Mermithida</taxon>
        <taxon>Mermithoidea</taxon>
        <taxon>Mermithidae</taxon>
        <taxon>Romanomermis</taxon>
    </lineage>
</organism>
<name>A0A915J159_ROMCU</name>
<reference evidence="2" key="1">
    <citation type="submission" date="2022-11" db="UniProtKB">
        <authorList>
            <consortium name="WormBaseParasite"/>
        </authorList>
    </citation>
    <scope>IDENTIFICATION</scope>
</reference>
<evidence type="ECO:0000313" key="1">
    <source>
        <dbReference type="Proteomes" id="UP000887565"/>
    </source>
</evidence>
<sequence>SARTLTTRRLSSNPERLTSGRKYLLKEKYTFIRTSPTPCCRQILLSWKVVTLFSSMNMWAHLDSERSTTHSFVCHEDCHTYNDERLKHAELYTNYTEEYGYLK</sequence>
<accession>A0A915J159</accession>
<proteinExistence type="predicted"/>
<dbReference type="AlphaFoldDB" id="A0A915J159"/>
<dbReference type="WBParaSite" id="nRc.2.0.1.t19643-RA">
    <property type="protein sequence ID" value="nRc.2.0.1.t19643-RA"/>
    <property type="gene ID" value="nRc.2.0.1.g19643"/>
</dbReference>
<protein>
    <submittedName>
        <fullName evidence="2">Uncharacterized protein</fullName>
    </submittedName>
</protein>
<evidence type="ECO:0000313" key="2">
    <source>
        <dbReference type="WBParaSite" id="nRc.2.0.1.t19643-RA"/>
    </source>
</evidence>
<keyword evidence="1" id="KW-1185">Reference proteome</keyword>